<evidence type="ECO:0000313" key="9">
    <source>
        <dbReference type="EMBL" id="PJZ71156.1"/>
    </source>
</evidence>
<feature type="transmembrane region" description="Helical" evidence="7">
    <location>
        <begin position="259"/>
        <end position="284"/>
    </location>
</feature>
<comment type="similarity">
    <text evidence="7">Belongs to the binding-protein-dependent transport system permease family.</text>
</comment>
<comment type="caution">
    <text evidence="10">The sequence shown here is derived from an EMBL/GenBank/DDBJ whole genome shotgun (WGS) entry which is preliminary data.</text>
</comment>
<comment type="subcellular location">
    <subcellularLocation>
        <location evidence="1 7">Cell membrane</location>
        <topology evidence="1 7">Multi-pass membrane protein</topology>
    </subcellularLocation>
</comment>
<dbReference type="RefSeq" id="WP_100712098.1">
    <property type="nucleotide sequence ID" value="NZ_NPDY01000001.1"/>
</dbReference>
<dbReference type="InterPro" id="IPR035906">
    <property type="entry name" value="MetI-like_sf"/>
</dbReference>
<feature type="transmembrane region" description="Helical" evidence="7">
    <location>
        <begin position="201"/>
        <end position="223"/>
    </location>
</feature>
<feature type="domain" description="ABC transmembrane type-1" evidence="8">
    <location>
        <begin position="109"/>
        <end position="323"/>
    </location>
</feature>
<dbReference type="AlphaFoldDB" id="A0A2M9ZRT9"/>
<dbReference type="Pfam" id="PF00528">
    <property type="entry name" value="BPD_transp_1"/>
    <property type="match status" value="1"/>
</dbReference>
<feature type="transmembrane region" description="Helical" evidence="7">
    <location>
        <begin position="148"/>
        <end position="170"/>
    </location>
</feature>
<dbReference type="SUPFAM" id="SSF161098">
    <property type="entry name" value="MetI-like"/>
    <property type="match status" value="1"/>
</dbReference>
<evidence type="ECO:0000256" key="6">
    <source>
        <dbReference type="ARBA" id="ARBA00023136"/>
    </source>
</evidence>
<dbReference type="GO" id="GO:0042884">
    <property type="term" value="P:microcin transport"/>
    <property type="evidence" value="ECO:0007669"/>
    <property type="project" value="TreeGrafter"/>
</dbReference>
<evidence type="ECO:0000313" key="12">
    <source>
        <dbReference type="Proteomes" id="UP000231990"/>
    </source>
</evidence>
<dbReference type="Proteomes" id="UP000231962">
    <property type="component" value="Unassembled WGS sequence"/>
</dbReference>
<sequence>MTGNYFLKRLALVVPTLFGITFLVFTLSHLAPGGPLEREIAKLRGYANLQGASAKEINQEEIELLKKRLHLDKPIPVAYLYWLSEIVVFDLGDSRLHSRPVSDLILEKIPVSLTFGLSGFLLSYLICIPLGIGKALKSGEAFDSSTSIIILLAYSIPVFAFAMLLLYVFASGEIFSWFPLGHEVSDDYETFSFFDRVIDRLYHMVLPVLCYVSGSFAVLTLLMKNSLLDQISKEYVRTAISKGLSFKEAVFKHAFRNSLIPIATGFGSNISLILAGSLIIELVFNIDGMGLLSFQAVTERDTDLMMGLLLVQSILALIGNILSDFCYVWIDPRINFEA</sequence>
<protein>
    <submittedName>
        <fullName evidence="10">Peptide ABC transporter permease</fullName>
    </submittedName>
</protein>
<dbReference type="CDD" id="cd06261">
    <property type="entry name" value="TM_PBP2"/>
    <property type="match status" value="1"/>
</dbReference>
<dbReference type="Gene3D" id="1.10.3720.10">
    <property type="entry name" value="MetI-like"/>
    <property type="match status" value="1"/>
</dbReference>
<accession>A0A2M9ZRT9</accession>
<keyword evidence="4 7" id="KW-0812">Transmembrane</keyword>
<feature type="transmembrane region" description="Helical" evidence="7">
    <location>
        <begin position="113"/>
        <end position="136"/>
    </location>
</feature>
<keyword evidence="3" id="KW-1003">Cell membrane</keyword>
<dbReference type="EMBL" id="NPDZ01000001">
    <property type="protein sequence ID" value="PJZ74689.1"/>
    <property type="molecule type" value="Genomic_DNA"/>
</dbReference>
<gene>
    <name evidence="9" type="ORF">CH360_01160</name>
    <name evidence="10" type="ORF">CH373_01160</name>
</gene>
<dbReference type="Proteomes" id="UP000231990">
    <property type="component" value="Unassembled WGS sequence"/>
</dbReference>
<evidence type="ECO:0000259" key="8">
    <source>
        <dbReference type="PROSITE" id="PS50928"/>
    </source>
</evidence>
<keyword evidence="5 7" id="KW-1133">Transmembrane helix</keyword>
<dbReference type="InterPro" id="IPR000515">
    <property type="entry name" value="MetI-like"/>
</dbReference>
<dbReference type="EMBL" id="NPDY01000001">
    <property type="protein sequence ID" value="PJZ71156.1"/>
    <property type="molecule type" value="Genomic_DNA"/>
</dbReference>
<name>A0A2M9ZRT9_9LEPT</name>
<keyword evidence="2 7" id="KW-0813">Transport</keyword>
<evidence type="ECO:0000256" key="4">
    <source>
        <dbReference type="ARBA" id="ARBA00022692"/>
    </source>
</evidence>
<evidence type="ECO:0000256" key="7">
    <source>
        <dbReference type="RuleBase" id="RU363032"/>
    </source>
</evidence>
<evidence type="ECO:0000313" key="10">
    <source>
        <dbReference type="EMBL" id="PJZ74689.1"/>
    </source>
</evidence>
<evidence type="ECO:0000256" key="3">
    <source>
        <dbReference type="ARBA" id="ARBA00022475"/>
    </source>
</evidence>
<proteinExistence type="inferred from homology"/>
<dbReference type="OrthoDB" id="9806409at2"/>
<dbReference type="GO" id="GO:0005886">
    <property type="term" value="C:plasma membrane"/>
    <property type="evidence" value="ECO:0007669"/>
    <property type="project" value="UniProtKB-SubCell"/>
</dbReference>
<dbReference type="PANTHER" id="PTHR30465">
    <property type="entry name" value="INNER MEMBRANE ABC TRANSPORTER"/>
    <property type="match status" value="1"/>
</dbReference>
<evidence type="ECO:0000256" key="2">
    <source>
        <dbReference type="ARBA" id="ARBA00022448"/>
    </source>
</evidence>
<organism evidence="10 12">
    <name type="scientific">Leptospira perolatii</name>
    <dbReference type="NCBI Taxonomy" id="2023191"/>
    <lineage>
        <taxon>Bacteria</taxon>
        <taxon>Pseudomonadati</taxon>
        <taxon>Spirochaetota</taxon>
        <taxon>Spirochaetia</taxon>
        <taxon>Leptospirales</taxon>
        <taxon>Leptospiraceae</taxon>
        <taxon>Leptospira</taxon>
    </lineage>
</organism>
<feature type="transmembrane region" description="Helical" evidence="7">
    <location>
        <begin position="304"/>
        <end position="330"/>
    </location>
</feature>
<dbReference type="PROSITE" id="PS50928">
    <property type="entry name" value="ABC_TM1"/>
    <property type="match status" value="1"/>
</dbReference>
<evidence type="ECO:0000313" key="11">
    <source>
        <dbReference type="Proteomes" id="UP000231962"/>
    </source>
</evidence>
<keyword evidence="6 7" id="KW-0472">Membrane</keyword>
<reference evidence="11 12" key="1">
    <citation type="submission" date="2017-07" db="EMBL/GenBank/DDBJ databases">
        <title>Leptospira spp. isolated from tropical soils.</title>
        <authorList>
            <person name="Thibeaux R."/>
            <person name="Iraola G."/>
            <person name="Ferres I."/>
            <person name="Bierque E."/>
            <person name="Girault D."/>
            <person name="Soupe-Gilbert M.-E."/>
            <person name="Picardeau M."/>
            <person name="Goarant C."/>
        </authorList>
    </citation>
    <scope>NUCLEOTIDE SEQUENCE [LARGE SCALE GENOMIC DNA]</scope>
    <source>
        <strain evidence="10 12">FH1-B-B1</strain>
        <strain evidence="9 11">FH1-B-C1</strain>
    </source>
</reference>
<dbReference type="PANTHER" id="PTHR30465:SF66">
    <property type="entry name" value="INNER MEMBRANE ABC TRANSPORTER PERMEASE PROTEIN YEJB"/>
    <property type="match status" value="1"/>
</dbReference>
<evidence type="ECO:0000256" key="5">
    <source>
        <dbReference type="ARBA" id="ARBA00022989"/>
    </source>
</evidence>
<evidence type="ECO:0000256" key="1">
    <source>
        <dbReference type="ARBA" id="ARBA00004651"/>
    </source>
</evidence>
<keyword evidence="11" id="KW-1185">Reference proteome</keyword>
<dbReference type="GO" id="GO:0055085">
    <property type="term" value="P:transmembrane transport"/>
    <property type="evidence" value="ECO:0007669"/>
    <property type="project" value="InterPro"/>
</dbReference>